<feature type="region of interest" description="Disordered" evidence="1">
    <location>
        <begin position="65"/>
        <end position="100"/>
    </location>
</feature>
<feature type="compositionally biased region" description="Polar residues" evidence="1">
    <location>
        <begin position="173"/>
        <end position="189"/>
    </location>
</feature>
<keyword evidence="3" id="KW-1185">Reference proteome</keyword>
<feature type="compositionally biased region" description="Basic and acidic residues" evidence="1">
    <location>
        <begin position="390"/>
        <end position="404"/>
    </location>
</feature>
<feature type="compositionally biased region" description="Basic and acidic residues" evidence="1">
    <location>
        <begin position="427"/>
        <end position="438"/>
    </location>
</feature>
<feature type="compositionally biased region" description="Basic and acidic residues" evidence="1">
    <location>
        <begin position="338"/>
        <end position="351"/>
    </location>
</feature>
<gene>
    <name evidence="2" type="ORF">HDK90DRAFT_524230</name>
</gene>
<name>A0ABR1YSU1_9PEZI</name>
<accession>A0ABR1YSU1</accession>
<evidence type="ECO:0000313" key="3">
    <source>
        <dbReference type="Proteomes" id="UP001492380"/>
    </source>
</evidence>
<reference evidence="2 3" key="1">
    <citation type="submission" date="2024-04" db="EMBL/GenBank/DDBJ databases">
        <title>Phyllosticta paracitricarpa is synonymous to the EU quarantine fungus P. citricarpa based on phylogenomic analyses.</title>
        <authorList>
            <consortium name="Lawrence Berkeley National Laboratory"/>
            <person name="Van Ingen-Buijs V.A."/>
            <person name="Van Westerhoven A.C."/>
            <person name="Haridas S."/>
            <person name="Skiadas P."/>
            <person name="Martin F."/>
            <person name="Groenewald J.Z."/>
            <person name="Crous P.W."/>
            <person name="Seidl M.F."/>
        </authorList>
    </citation>
    <scope>NUCLEOTIDE SEQUENCE [LARGE SCALE GENOMIC DNA]</scope>
    <source>
        <strain evidence="2 3">CBS 123374</strain>
    </source>
</reference>
<feature type="compositionally biased region" description="Polar residues" evidence="1">
    <location>
        <begin position="306"/>
        <end position="315"/>
    </location>
</feature>
<evidence type="ECO:0000313" key="2">
    <source>
        <dbReference type="EMBL" id="KAK8238055.1"/>
    </source>
</evidence>
<feature type="compositionally biased region" description="Polar residues" evidence="1">
    <location>
        <begin position="18"/>
        <end position="30"/>
    </location>
</feature>
<protein>
    <submittedName>
        <fullName evidence="2">Uncharacterized protein</fullName>
    </submittedName>
</protein>
<dbReference type="Proteomes" id="UP001492380">
    <property type="component" value="Unassembled WGS sequence"/>
</dbReference>
<sequence length="438" mass="49319">MNNNNGLPRRPPTPADFNANNSGNSRNVPNAPTLHYTPHPAYGRQLTPYEYKNRQSNHFGCYGTQGDITPPGQFREPVESRRVDSPVSGQEPKLKENPDDVDGLIKEECAKARAKAAIAARKSHNRTISATTFSEAEDYGASSPESGEIIEHHRKHDGHTKNVTERSTKTDRTIGSSVFASSPPSTLNALSGKHESTSEHFTVPAHSSKEVDAKRRDLDDWLALTGFHDKELREARLASYRQVRESIVSGTDVGPRPASGFQRHVREASSNVRLDEDTTYKHKIKEMAEKFRADLPPELIMELAASQPTNDNFSRTADAREEQASMAFRSGERSTAGRNDDQAVRHGRERAGNPPGRTEYHLSRSPRRRVQTMGEVGPHHNRSSSSPRRQHGDENHYRSREMSGRRARRRRSLEAIYGSNRRRRVDKWRSGRPDDTRP</sequence>
<proteinExistence type="predicted"/>
<feature type="compositionally biased region" description="Basic and acidic residues" evidence="1">
    <location>
        <begin position="159"/>
        <end position="172"/>
    </location>
</feature>
<feature type="region of interest" description="Disordered" evidence="1">
    <location>
        <begin position="155"/>
        <end position="212"/>
    </location>
</feature>
<comment type="caution">
    <text evidence="2">The sequence shown here is derived from an EMBL/GenBank/DDBJ whole genome shotgun (WGS) entry which is preliminary data.</text>
</comment>
<feature type="region of interest" description="Disordered" evidence="1">
    <location>
        <begin position="306"/>
        <end position="438"/>
    </location>
</feature>
<dbReference type="EMBL" id="JBBWRZ010000004">
    <property type="protein sequence ID" value="KAK8238055.1"/>
    <property type="molecule type" value="Genomic_DNA"/>
</dbReference>
<evidence type="ECO:0000256" key="1">
    <source>
        <dbReference type="SAM" id="MobiDB-lite"/>
    </source>
</evidence>
<feature type="region of interest" description="Disordered" evidence="1">
    <location>
        <begin position="1"/>
        <end position="45"/>
    </location>
</feature>
<organism evidence="2 3">
    <name type="scientific">Phyllosticta capitalensis</name>
    <dbReference type="NCBI Taxonomy" id="121624"/>
    <lineage>
        <taxon>Eukaryota</taxon>
        <taxon>Fungi</taxon>
        <taxon>Dikarya</taxon>
        <taxon>Ascomycota</taxon>
        <taxon>Pezizomycotina</taxon>
        <taxon>Dothideomycetes</taxon>
        <taxon>Dothideomycetes incertae sedis</taxon>
        <taxon>Botryosphaeriales</taxon>
        <taxon>Phyllostictaceae</taxon>
        <taxon>Phyllosticta</taxon>
    </lineage>
</organism>